<evidence type="ECO:0000259" key="4">
    <source>
        <dbReference type="PROSITE" id="PS50995"/>
    </source>
</evidence>
<keyword evidence="6" id="KW-1185">Reference proteome</keyword>
<keyword evidence="2" id="KW-0238">DNA-binding</keyword>
<gene>
    <name evidence="5" type="ORF">ABDJ38_10410</name>
</gene>
<accession>A0ABV0CZP1</accession>
<dbReference type="Pfam" id="PF01047">
    <property type="entry name" value="MarR"/>
    <property type="match status" value="1"/>
</dbReference>
<dbReference type="PROSITE" id="PS50995">
    <property type="entry name" value="HTH_MARR_2"/>
    <property type="match status" value="1"/>
</dbReference>
<evidence type="ECO:0000313" key="5">
    <source>
        <dbReference type="EMBL" id="MEN7537586.1"/>
    </source>
</evidence>
<dbReference type="PANTHER" id="PTHR42756:SF1">
    <property type="entry name" value="TRANSCRIPTIONAL REPRESSOR OF EMRAB OPERON"/>
    <property type="match status" value="1"/>
</dbReference>
<evidence type="ECO:0000256" key="1">
    <source>
        <dbReference type="ARBA" id="ARBA00023015"/>
    </source>
</evidence>
<feature type="domain" description="HTH marR-type" evidence="4">
    <location>
        <begin position="23"/>
        <end position="157"/>
    </location>
</feature>
<proteinExistence type="predicted"/>
<dbReference type="SUPFAM" id="SSF46785">
    <property type="entry name" value="Winged helix' DNA-binding domain"/>
    <property type="match status" value="2"/>
</dbReference>
<dbReference type="InterPro" id="IPR036388">
    <property type="entry name" value="WH-like_DNA-bd_sf"/>
</dbReference>
<keyword evidence="3" id="KW-0804">Transcription</keyword>
<dbReference type="SMART" id="SM00347">
    <property type="entry name" value="HTH_MARR"/>
    <property type="match status" value="2"/>
</dbReference>
<name>A0ABV0CZP1_9SPHN</name>
<protein>
    <submittedName>
        <fullName evidence="5">MarR family transcriptional regulator</fullName>
    </submittedName>
</protein>
<organism evidence="5 6">
    <name type="scientific">Aurantiacibacter flavus</name>
    <dbReference type="NCBI Taxonomy" id="3145232"/>
    <lineage>
        <taxon>Bacteria</taxon>
        <taxon>Pseudomonadati</taxon>
        <taxon>Pseudomonadota</taxon>
        <taxon>Alphaproteobacteria</taxon>
        <taxon>Sphingomonadales</taxon>
        <taxon>Erythrobacteraceae</taxon>
        <taxon>Aurantiacibacter</taxon>
    </lineage>
</organism>
<evidence type="ECO:0000313" key="6">
    <source>
        <dbReference type="Proteomes" id="UP001484535"/>
    </source>
</evidence>
<evidence type="ECO:0000256" key="2">
    <source>
        <dbReference type="ARBA" id="ARBA00023125"/>
    </source>
</evidence>
<sequence length="327" mass="35492">MTKEGSSEPIDLADRHEAFEAHMYSPAHLIARANQMVSAGYLGRCRSDGLKLTLPQLLYLCAVAANPGGHQAAAARMVGMDTPTGALVISALERKGLVERLQSDTDKRRKNVYCTREGECARTRGHALFAASTRDFMEPASRSDRRELQRTLEIIAAHKESAPPPLCDADGKPITVPGYLPADVLPGYLFGRCLQIAVALVTPALAPFDLTIRQYVVLAMLGIIGPCNMTLLTRAMGSERSAMAVVLPTLKERRLLSIHRETDRSLSIALTESGRVLLARARPVAEAANRHIASGLDDAERQHFAGTLARILDHRGELLRFEGVAAA</sequence>
<comment type="caution">
    <text evidence="5">The sequence shown here is derived from an EMBL/GenBank/DDBJ whole genome shotgun (WGS) entry which is preliminary data.</text>
</comment>
<reference evidence="5 6" key="1">
    <citation type="submission" date="2024-05" db="EMBL/GenBank/DDBJ databases">
        <authorList>
            <person name="Park S."/>
        </authorList>
    </citation>
    <scope>NUCLEOTIDE SEQUENCE [LARGE SCALE GENOMIC DNA]</scope>
    <source>
        <strain evidence="5 6">DGU5</strain>
    </source>
</reference>
<dbReference type="Proteomes" id="UP001484535">
    <property type="component" value="Unassembled WGS sequence"/>
</dbReference>
<dbReference type="PANTHER" id="PTHR42756">
    <property type="entry name" value="TRANSCRIPTIONAL REGULATOR, MARR"/>
    <property type="match status" value="1"/>
</dbReference>
<dbReference type="EMBL" id="JBDLBR010000003">
    <property type="protein sequence ID" value="MEN7537586.1"/>
    <property type="molecule type" value="Genomic_DNA"/>
</dbReference>
<dbReference type="InterPro" id="IPR036390">
    <property type="entry name" value="WH_DNA-bd_sf"/>
</dbReference>
<dbReference type="Gene3D" id="1.10.10.10">
    <property type="entry name" value="Winged helix-like DNA-binding domain superfamily/Winged helix DNA-binding domain"/>
    <property type="match status" value="2"/>
</dbReference>
<dbReference type="InterPro" id="IPR000835">
    <property type="entry name" value="HTH_MarR-typ"/>
</dbReference>
<evidence type="ECO:0000256" key="3">
    <source>
        <dbReference type="ARBA" id="ARBA00023163"/>
    </source>
</evidence>
<keyword evidence="1" id="KW-0805">Transcription regulation</keyword>
<dbReference type="RefSeq" id="WP_346785032.1">
    <property type="nucleotide sequence ID" value="NZ_JBDLBR010000003.1"/>
</dbReference>